<reference evidence="4" key="1">
    <citation type="submission" date="2016-10" db="EMBL/GenBank/DDBJ databases">
        <authorList>
            <person name="Varghese N."/>
            <person name="Submissions S."/>
        </authorList>
    </citation>
    <scope>NUCLEOTIDE SEQUENCE [LARGE SCALE GENOMIC DNA]</scope>
    <source>
        <strain evidence="4">DSM 3669</strain>
    </source>
</reference>
<keyword evidence="2" id="KW-0472">Membrane</keyword>
<dbReference type="EMBL" id="FOYM01000009">
    <property type="protein sequence ID" value="SFR03805.1"/>
    <property type="molecule type" value="Genomic_DNA"/>
</dbReference>
<dbReference type="STRING" id="39060.SAMN05660706_10997"/>
<gene>
    <name evidence="3" type="ORF">SAMN05660706_10997</name>
</gene>
<keyword evidence="2" id="KW-0812">Transmembrane</keyword>
<feature type="transmembrane region" description="Helical" evidence="2">
    <location>
        <begin position="504"/>
        <end position="525"/>
    </location>
</feature>
<feature type="transmembrane region" description="Helical" evidence="2">
    <location>
        <begin position="652"/>
        <end position="671"/>
    </location>
</feature>
<dbReference type="InterPro" id="IPR043748">
    <property type="entry name" value="DUF5693"/>
</dbReference>
<feature type="transmembrane region" description="Helical" evidence="2">
    <location>
        <begin position="474"/>
        <end position="492"/>
    </location>
</feature>
<evidence type="ECO:0000313" key="3">
    <source>
        <dbReference type="EMBL" id="SFR03805.1"/>
    </source>
</evidence>
<feature type="transmembrane region" description="Helical" evidence="2">
    <location>
        <begin position="450"/>
        <end position="468"/>
    </location>
</feature>
<feature type="transmembrane region" description="Helical" evidence="2">
    <location>
        <begin position="577"/>
        <end position="596"/>
    </location>
</feature>
<protein>
    <submittedName>
        <fullName evidence="3">Uncharacterized protein</fullName>
    </submittedName>
</protein>
<feature type="region of interest" description="Disordered" evidence="1">
    <location>
        <begin position="158"/>
        <end position="207"/>
    </location>
</feature>
<keyword evidence="4" id="KW-1185">Reference proteome</keyword>
<name>A0A1I6DEB4_9FIRM</name>
<keyword evidence="2" id="KW-1133">Transmembrane helix</keyword>
<evidence type="ECO:0000313" key="4">
    <source>
        <dbReference type="Proteomes" id="UP000199584"/>
    </source>
</evidence>
<sequence>MKCLRMEVETAVKDKKWKLLLIGIIIVSLVAAGYAAWQRYVLERQHRSVALAVVYDEVAALARMNGLTTRDALEKYKARGVTAVLIKEPTVREAQQNGEFTLRTGQELLALGDPDIIKAFGSAYPGDIQNDLWYFVFTDEQIFERVKGQLSAKIAPAAGDNVNDPGAADRSGTVGKGAPSPAADGIGIPETAGPAAPVSTASDNDGDNGVRALREWRGSGVYILETAYDWGLLEQMGVGFPARAVEDVQAAGLKTYVQLRTWNQVNYQGLHYVFDQISQIPNLAGVLFNDPVLPGVPDLIRPLAYEMQKLDVPVVQIEFSNQVGLSRLGLLLDKNVVRLHTLTPAEDAKKNYSVPAMVDRFALAASERNIRVLLLHSYMKTNVPDVLQMNLDLAEKTRDTLAAEGLQVGDAAVLPPLAVSRWLLFVMGLGVIAGEMLLTHTMGWGRAAPYLGLLALLLWVALLAAGQVSPGRKLMAFAAVVIFPTLSLALHVKRGGSSPGRAVALLLRTSLYSLVGALLMVGLLADKGFMLKLDQFAGVKLAHVVPLLLLSIIFFFRGDEDGGGWQRQLKRFLEQPILVKFAVVGGILLVALLVYVSRTGNESAAISPLELKFRALLDNLLGVRPRTKEFFLGHPLLVLLFYLGYRNNNYMPLLLLGAIGQISLVNTYAHIHTPLAISLMRSFNGLWLGIAGGLLLIALWRIFKKGTGYFSWKL</sequence>
<dbReference type="Pfam" id="PF18949">
    <property type="entry name" value="DUF5693"/>
    <property type="match status" value="2"/>
</dbReference>
<dbReference type="Proteomes" id="UP000199584">
    <property type="component" value="Unassembled WGS sequence"/>
</dbReference>
<feature type="transmembrane region" description="Helical" evidence="2">
    <location>
        <begin position="630"/>
        <end position="645"/>
    </location>
</feature>
<evidence type="ECO:0000256" key="1">
    <source>
        <dbReference type="SAM" id="MobiDB-lite"/>
    </source>
</evidence>
<feature type="transmembrane region" description="Helical" evidence="2">
    <location>
        <begin position="537"/>
        <end position="556"/>
    </location>
</feature>
<feature type="transmembrane region" description="Helical" evidence="2">
    <location>
        <begin position="422"/>
        <end position="438"/>
    </location>
</feature>
<dbReference type="AlphaFoldDB" id="A0A1I6DEB4"/>
<proteinExistence type="predicted"/>
<accession>A0A1I6DEB4</accession>
<organism evidence="3 4">
    <name type="scientific">Desulfoscipio geothermicus DSM 3669</name>
    <dbReference type="NCBI Taxonomy" id="1121426"/>
    <lineage>
        <taxon>Bacteria</taxon>
        <taxon>Bacillati</taxon>
        <taxon>Bacillota</taxon>
        <taxon>Clostridia</taxon>
        <taxon>Eubacteriales</taxon>
        <taxon>Desulfallaceae</taxon>
        <taxon>Desulfoscipio</taxon>
    </lineage>
</organism>
<feature type="transmembrane region" description="Helical" evidence="2">
    <location>
        <begin position="683"/>
        <end position="703"/>
    </location>
</feature>
<evidence type="ECO:0000256" key="2">
    <source>
        <dbReference type="SAM" id="Phobius"/>
    </source>
</evidence>